<dbReference type="GO" id="GO:0004521">
    <property type="term" value="F:RNA endonuclease activity"/>
    <property type="evidence" value="ECO:0007669"/>
    <property type="project" value="TreeGrafter"/>
</dbReference>
<comment type="caution">
    <text evidence="1">The sequence shown here is derived from an EMBL/GenBank/DDBJ whole genome shotgun (WGS) entry which is preliminary data.</text>
</comment>
<dbReference type="InterPro" id="IPR003477">
    <property type="entry name" value="PemK-like"/>
</dbReference>
<dbReference type="Proteomes" id="UP000324797">
    <property type="component" value="Unassembled WGS sequence"/>
</dbReference>
<gene>
    <name evidence="1" type="ORF">FXV83_03410</name>
</gene>
<dbReference type="GO" id="GO:0016075">
    <property type="term" value="P:rRNA catabolic process"/>
    <property type="evidence" value="ECO:0007669"/>
    <property type="project" value="TreeGrafter"/>
</dbReference>
<keyword evidence="2" id="KW-1185">Reference proteome</keyword>
<protein>
    <submittedName>
        <fullName evidence="1">Type II toxin-antitoxin system PemK/MazF family toxin</fullName>
    </submittedName>
</protein>
<accession>A0A5S4YWF0</accession>
<sequence length="109" mass="11758">MQRGDVVVVAAAGDYGKPRPAVIVQTDAFPQSHASVVLCQLTSDLVDALDFRVTVEPKPENGLRLTSQVMADKPVTVRRERIGQRIGRIGDQDMARLGIALAFVMGLAD</sequence>
<dbReference type="InterPro" id="IPR011067">
    <property type="entry name" value="Plasmid_toxin/cell-grow_inhib"/>
</dbReference>
<dbReference type="EMBL" id="VSTH01000014">
    <property type="protein sequence ID" value="TYO68037.1"/>
    <property type="molecule type" value="Genomic_DNA"/>
</dbReference>
<evidence type="ECO:0000313" key="1">
    <source>
        <dbReference type="EMBL" id="TYO68037.1"/>
    </source>
</evidence>
<dbReference type="GO" id="GO:0006402">
    <property type="term" value="P:mRNA catabolic process"/>
    <property type="evidence" value="ECO:0007669"/>
    <property type="project" value="TreeGrafter"/>
</dbReference>
<proteinExistence type="predicted"/>
<dbReference type="GO" id="GO:0003677">
    <property type="term" value="F:DNA binding"/>
    <property type="evidence" value="ECO:0007669"/>
    <property type="project" value="InterPro"/>
</dbReference>
<dbReference type="PANTHER" id="PTHR33988">
    <property type="entry name" value="ENDORIBONUCLEASE MAZF-RELATED"/>
    <property type="match status" value="1"/>
</dbReference>
<evidence type="ECO:0000313" key="2">
    <source>
        <dbReference type="Proteomes" id="UP000324797"/>
    </source>
</evidence>
<dbReference type="Pfam" id="PF02452">
    <property type="entry name" value="PemK_toxin"/>
    <property type="match status" value="1"/>
</dbReference>
<dbReference type="SUPFAM" id="SSF50118">
    <property type="entry name" value="Cell growth inhibitor/plasmid maintenance toxic component"/>
    <property type="match status" value="1"/>
</dbReference>
<name>A0A5S4YWF0_9BRAD</name>
<dbReference type="Gene3D" id="2.30.30.110">
    <property type="match status" value="1"/>
</dbReference>
<organism evidence="1 2">
    <name type="scientific">Bradyrhizobium hipponense</name>
    <dbReference type="NCBI Taxonomy" id="2605638"/>
    <lineage>
        <taxon>Bacteria</taxon>
        <taxon>Pseudomonadati</taxon>
        <taxon>Pseudomonadota</taxon>
        <taxon>Alphaproteobacteria</taxon>
        <taxon>Hyphomicrobiales</taxon>
        <taxon>Nitrobacteraceae</taxon>
        <taxon>Bradyrhizobium</taxon>
    </lineage>
</organism>
<dbReference type="AlphaFoldDB" id="A0A5S4YWF0"/>
<reference evidence="1 2" key="1">
    <citation type="submission" date="2019-08" db="EMBL/GenBank/DDBJ databases">
        <title>Bradyrhizobium hipponensis sp. nov., a rhizobium isolated from a Lupinus angustifolius root nodule in Tunisia.</title>
        <authorList>
            <person name="Off K."/>
            <person name="Rejili M."/>
            <person name="Mars M."/>
            <person name="Brachmann A."/>
            <person name="Marin M."/>
        </authorList>
    </citation>
    <scope>NUCLEOTIDE SEQUENCE [LARGE SCALE GENOMIC DNA]</scope>
    <source>
        <strain evidence="2">aSej3</strain>
    </source>
</reference>